<feature type="compositionally biased region" description="Basic and acidic residues" evidence="1">
    <location>
        <begin position="190"/>
        <end position="201"/>
    </location>
</feature>
<organism evidence="2 3">
    <name type="scientific">Cannabis sativa</name>
    <name type="common">Hemp</name>
    <name type="synonym">Marijuana</name>
    <dbReference type="NCBI Taxonomy" id="3483"/>
    <lineage>
        <taxon>Eukaryota</taxon>
        <taxon>Viridiplantae</taxon>
        <taxon>Streptophyta</taxon>
        <taxon>Embryophyta</taxon>
        <taxon>Tracheophyta</taxon>
        <taxon>Spermatophyta</taxon>
        <taxon>Magnoliopsida</taxon>
        <taxon>eudicotyledons</taxon>
        <taxon>Gunneridae</taxon>
        <taxon>Pentapetalae</taxon>
        <taxon>rosids</taxon>
        <taxon>fabids</taxon>
        <taxon>Rosales</taxon>
        <taxon>Cannabaceae</taxon>
        <taxon>Cannabis</taxon>
    </lineage>
</organism>
<feature type="compositionally biased region" description="Basic residues" evidence="1">
    <location>
        <begin position="179"/>
        <end position="189"/>
    </location>
</feature>
<proteinExistence type="predicted"/>
<dbReference type="EMBL" id="UZAU01000366">
    <property type="status" value="NOT_ANNOTATED_CDS"/>
    <property type="molecule type" value="Genomic_DNA"/>
</dbReference>
<dbReference type="AlphaFoldDB" id="A0A803PIC5"/>
<dbReference type="Proteomes" id="UP000596661">
    <property type="component" value="Chromosome 4"/>
</dbReference>
<protein>
    <submittedName>
        <fullName evidence="2">Uncharacterized protein</fullName>
    </submittedName>
</protein>
<dbReference type="Gramene" id="evm.model.04.679">
    <property type="protein sequence ID" value="cds.evm.model.04.679"/>
    <property type="gene ID" value="evm.TU.04.679"/>
</dbReference>
<keyword evidence="3" id="KW-1185">Reference proteome</keyword>
<sequence>MGLQLAELTQFWEGLELLELAVTPRYPIRACVPKVAPLGQSSLDPLMEMDDFLLGVTPMAGVVDAVGYGNTLHFSAALAVPPPLVDKHVAVFPTVLLHLWSLYPCRWSEHTLENTNELFGDKGPSIEIYPKVELENKQLQQRLAESNQRNAKLERKATAVKAACNNVPPNQPNTSTRRLQGRPRGSRTSRHGETPRGDNHKNPMHPQDDQPGSTRDIPVDIGGLQNPRSTNNIETRPNNLGTSRGNTNCENVQPDNPESS</sequence>
<dbReference type="EnsemblPlants" id="evm.model.04.679">
    <property type="protein sequence ID" value="cds.evm.model.04.679"/>
    <property type="gene ID" value="evm.TU.04.679"/>
</dbReference>
<evidence type="ECO:0000313" key="2">
    <source>
        <dbReference type="EnsemblPlants" id="cds.evm.model.04.679"/>
    </source>
</evidence>
<evidence type="ECO:0000313" key="3">
    <source>
        <dbReference type="Proteomes" id="UP000596661"/>
    </source>
</evidence>
<reference evidence="2" key="2">
    <citation type="submission" date="2021-03" db="UniProtKB">
        <authorList>
            <consortium name="EnsemblPlants"/>
        </authorList>
    </citation>
    <scope>IDENTIFICATION</scope>
</reference>
<feature type="region of interest" description="Disordered" evidence="1">
    <location>
        <begin position="162"/>
        <end position="260"/>
    </location>
</feature>
<evidence type="ECO:0000256" key="1">
    <source>
        <dbReference type="SAM" id="MobiDB-lite"/>
    </source>
</evidence>
<accession>A0A803PIC5</accession>
<name>A0A803PIC5_CANSA</name>
<feature type="compositionally biased region" description="Polar residues" evidence="1">
    <location>
        <begin position="226"/>
        <end position="260"/>
    </location>
</feature>
<reference evidence="2" key="1">
    <citation type="submission" date="2018-11" db="EMBL/GenBank/DDBJ databases">
        <authorList>
            <person name="Grassa J C."/>
        </authorList>
    </citation>
    <scope>NUCLEOTIDE SEQUENCE [LARGE SCALE GENOMIC DNA]</scope>
</reference>